<feature type="region of interest" description="Disordered" evidence="19">
    <location>
        <begin position="1"/>
        <end position="54"/>
    </location>
</feature>
<evidence type="ECO:0000256" key="18">
    <source>
        <dbReference type="ARBA" id="ARBA00069705"/>
    </source>
</evidence>
<feature type="transmembrane region" description="Helical" evidence="20">
    <location>
        <begin position="125"/>
        <end position="145"/>
    </location>
</feature>
<keyword evidence="10" id="KW-0756">Sterol biosynthesis</keyword>
<evidence type="ECO:0000256" key="1">
    <source>
        <dbReference type="ARBA" id="ARBA00004141"/>
    </source>
</evidence>
<dbReference type="GO" id="GO:0050613">
    <property type="term" value="F:Delta14-sterol reductase activity"/>
    <property type="evidence" value="ECO:0007669"/>
    <property type="project" value="UniProtKB-EC"/>
</dbReference>
<protein>
    <recommendedName>
        <fullName evidence="18">Delta(14)-sterol reductase</fullName>
        <ecNumber evidence="3">1.3.1.70</ecNumber>
    </recommendedName>
    <alternativeName>
        <fullName evidence="15">C-14 sterol reductase</fullName>
    </alternativeName>
    <alternativeName>
        <fullName evidence="16">Sterol C14-reductase</fullName>
    </alternativeName>
</protein>
<dbReference type="EC" id="1.3.1.70" evidence="3"/>
<evidence type="ECO:0000256" key="4">
    <source>
        <dbReference type="ARBA" id="ARBA00022516"/>
    </source>
</evidence>
<evidence type="ECO:0000313" key="21">
    <source>
        <dbReference type="EMBL" id="KCV70959.1"/>
    </source>
</evidence>
<evidence type="ECO:0000256" key="2">
    <source>
        <dbReference type="ARBA" id="ARBA00005402"/>
    </source>
</evidence>
<reference evidence="21" key="1">
    <citation type="submission" date="2013-04" db="EMBL/GenBank/DDBJ databases">
        <title>The Genome Sequence of Fonticula alba ATCC 38817.</title>
        <authorList>
            <consortium name="The Broad Institute Genomics Platform"/>
            <person name="Russ C."/>
            <person name="Cuomo C."/>
            <person name="Burger G."/>
            <person name="Gray M.W."/>
            <person name="Holland P.W.H."/>
            <person name="King N."/>
            <person name="Lang F.B.F."/>
            <person name="Roger A.J."/>
            <person name="Ruiz-Trillo I."/>
            <person name="Brown M."/>
            <person name="Walker B."/>
            <person name="Young S."/>
            <person name="Zeng Q."/>
            <person name="Gargeya S."/>
            <person name="Fitzgerald M."/>
            <person name="Haas B."/>
            <person name="Abouelleil A."/>
            <person name="Allen A.W."/>
            <person name="Alvarado L."/>
            <person name="Arachchi H.M."/>
            <person name="Berlin A.M."/>
            <person name="Chapman S.B."/>
            <person name="Gainer-Dewar J."/>
            <person name="Goldberg J."/>
            <person name="Griggs A."/>
            <person name="Gujja S."/>
            <person name="Hansen M."/>
            <person name="Howarth C."/>
            <person name="Imamovic A."/>
            <person name="Ireland A."/>
            <person name="Larimer J."/>
            <person name="McCowan C."/>
            <person name="Murphy C."/>
            <person name="Pearson M."/>
            <person name="Poon T.W."/>
            <person name="Priest M."/>
            <person name="Roberts A."/>
            <person name="Saif S."/>
            <person name="Shea T."/>
            <person name="Sisk P."/>
            <person name="Sykes S."/>
            <person name="Wortman J."/>
            <person name="Nusbaum C."/>
            <person name="Birren B."/>
        </authorList>
    </citation>
    <scope>NUCLEOTIDE SEQUENCE [LARGE SCALE GENOMIC DNA]</scope>
    <source>
        <strain evidence="21">ATCC 38817</strain>
    </source>
</reference>
<dbReference type="FunFam" id="1.20.120.1630:FF:000011">
    <property type="entry name" value="Delta(14)-sterol reductase"/>
    <property type="match status" value="1"/>
</dbReference>
<proteinExistence type="inferred from homology"/>
<dbReference type="Pfam" id="PF01222">
    <property type="entry name" value="ERG4_ERG24"/>
    <property type="match status" value="1"/>
</dbReference>
<evidence type="ECO:0000256" key="11">
    <source>
        <dbReference type="ARBA" id="ARBA00023098"/>
    </source>
</evidence>
<keyword evidence="5 20" id="KW-0812">Transmembrane</keyword>
<keyword evidence="7" id="KW-0752">Steroid biosynthesis</keyword>
<keyword evidence="4" id="KW-0444">Lipid biosynthesis</keyword>
<keyword evidence="8 20" id="KW-1133">Transmembrane helix</keyword>
<keyword evidence="6" id="KW-0521">NADP</keyword>
<name>A0A058Z9K5_FONAL</name>
<evidence type="ECO:0000256" key="17">
    <source>
        <dbReference type="ARBA" id="ARBA00060577"/>
    </source>
</evidence>
<gene>
    <name evidence="21" type="ORF">H696_01906</name>
</gene>
<dbReference type="InterPro" id="IPR001171">
    <property type="entry name" value="ERG24_DHCR-like"/>
</dbReference>
<evidence type="ECO:0000256" key="16">
    <source>
        <dbReference type="ARBA" id="ARBA00031227"/>
    </source>
</evidence>
<dbReference type="GO" id="GO:0016126">
    <property type="term" value="P:sterol biosynthetic process"/>
    <property type="evidence" value="ECO:0007669"/>
    <property type="project" value="UniProtKB-KW"/>
</dbReference>
<evidence type="ECO:0000256" key="20">
    <source>
        <dbReference type="SAM" id="Phobius"/>
    </source>
</evidence>
<evidence type="ECO:0000256" key="6">
    <source>
        <dbReference type="ARBA" id="ARBA00022857"/>
    </source>
</evidence>
<dbReference type="AlphaFoldDB" id="A0A058Z9K5"/>
<keyword evidence="13" id="KW-1207">Sterol metabolism</keyword>
<evidence type="ECO:0000256" key="15">
    <source>
        <dbReference type="ARBA" id="ARBA00030165"/>
    </source>
</evidence>
<evidence type="ECO:0000256" key="5">
    <source>
        <dbReference type="ARBA" id="ARBA00022692"/>
    </source>
</evidence>
<evidence type="ECO:0000256" key="14">
    <source>
        <dbReference type="ARBA" id="ARBA00023221"/>
    </source>
</evidence>
<dbReference type="Gene3D" id="1.20.120.1630">
    <property type="match status" value="1"/>
</dbReference>
<feature type="transmembrane region" description="Helical" evidence="20">
    <location>
        <begin position="63"/>
        <end position="86"/>
    </location>
</feature>
<evidence type="ECO:0000256" key="8">
    <source>
        <dbReference type="ARBA" id="ARBA00022989"/>
    </source>
</evidence>
<evidence type="ECO:0000256" key="12">
    <source>
        <dbReference type="ARBA" id="ARBA00023136"/>
    </source>
</evidence>
<dbReference type="GeneID" id="20526631"/>
<dbReference type="eggNOG" id="KOG1435">
    <property type="taxonomic scope" value="Eukaryota"/>
</dbReference>
<feature type="compositionally biased region" description="Low complexity" evidence="19">
    <location>
        <begin position="36"/>
        <end position="54"/>
    </location>
</feature>
<dbReference type="STRING" id="691883.A0A058Z9K5"/>
<comment type="subcellular location">
    <subcellularLocation>
        <location evidence="1">Membrane</location>
        <topology evidence="1">Multi-pass membrane protein</topology>
    </subcellularLocation>
</comment>
<evidence type="ECO:0000256" key="9">
    <source>
        <dbReference type="ARBA" id="ARBA00023002"/>
    </source>
</evidence>
<evidence type="ECO:0000256" key="3">
    <source>
        <dbReference type="ARBA" id="ARBA00012413"/>
    </source>
</evidence>
<feature type="transmembrane region" description="Helical" evidence="20">
    <location>
        <begin position="431"/>
        <end position="449"/>
    </location>
</feature>
<dbReference type="Proteomes" id="UP000030693">
    <property type="component" value="Unassembled WGS sequence"/>
</dbReference>
<keyword evidence="12 20" id="KW-0472">Membrane</keyword>
<accession>A0A058Z9K5</accession>
<keyword evidence="14" id="KW-0753">Steroid metabolism</keyword>
<dbReference type="PANTHER" id="PTHR21257">
    <property type="entry name" value="DELTA(14)-STEROL REDUCTASE"/>
    <property type="match status" value="1"/>
</dbReference>
<dbReference type="RefSeq" id="XP_009494082.1">
    <property type="nucleotide sequence ID" value="XM_009495807.1"/>
</dbReference>
<feature type="transmembrane region" description="Helical" evidence="20">
    <location>
        <begin position="196"/>
        <end position="216"/>
    </location>
</feature>
<feature type="transmembrane region" description="Helical" evidence="20">
    <location>
        <begin position="320"/>
        <end position="338"/>
    </location>
</feature>
<evidence type="ECO:0000313" key="22">
    <source>
        <dbReference type="Proteomes" id="UP000030693"/>
    </source>
</evidence>
<comment type="similarity">
    <text evidence="2">Belongs to the ERG4/ERG24 family.</text>
</comment>
<organism evidence="21">
    <name type="scientific">Fonticula alba</name>
    <name type="common">Slime mold</name>
    <dbReference type="NCBI Taxonomy" id="691883"/>
    <lineage>
        <taxon>Eukaryota</taxon>
        <taxon>Rotosphaerida</taxon>
        <taxon>Fonticulaceae</taxon>
        <taxon>Fonticula</taxon>
    </lineage>
</organism>
<evidence type="ECO:0000256" key="10">
    <source>
        <dbReference type="ARBA" id="ARBA00023011"/>
    </source>
</evidence>
<dbReference type="GO" id="GO:0005789">
    <property type="term" value="C:endoplasmic reticulum membrane"/>
    <property type="evidence" value="ECO:0007669"/>
    <property type="project" value="TreeGrafter"/>
</dbReference>
<comment type="pathway">
    <text evidence="17">Steroid biosynthesis.</text>
</comment>
<dbReference type="OMA" id="EWCELRP"/>
<keyword evidence="11" id="KW-0443">Lipid metabolism</keyword>
<evidence type="ECO:0000256" key="19">
    <source>
        <dbReference type="SAM" id="MobiDB-lite"/>
    </source>
</evidence>
<feature type="transmembrane region" description="Helical" evidence="20">
    <location>
        <begin position="166"/>
        <end position="184"/>
    </location>
</feature>
<evidence type="ECO:0000256" key="13">
    <source>
        <dbReference type="ARBA" id="ARBA00023166"/>
    </source>
</evidence>
<feature type="transmembrane region" description="Helical" evidence="20">
    <location>
        <begin position="350"/>
        <end position="369"/>
    </location>
</feature>
<keyword evidence="9" id="KW-0560">Oxidoreductase</keyword>
<sequence>MHPRENRRPPACLLASSLPPPPCRAPAMSQARQRSAPISAGAATKPAAKPTTKVAQRTVPNDFGGPIGTGSLIVLLPVIVASLYLFCNEEVGCSMFPTGGLSALSAAARTSIDSFMAKASWESFGTAWAIILGWFGFHVLLHYVLPGPVRKGIINDDGSQLSYRMNGMAEFFVSIGAVLAAHYVGIFDLTYLYREFAMLAVVAGIFAFLLAIYSYVYSVSVDCLKSHNGNSGVFIYDFFMGHALTPRLFGLDIKFFCEQRPGLIGWVVLDIACLLQQYRTFGAVTPGMALVTFLHGFYVFDTFLFEEAVLTTVDITTDGFGFMLSFGDLCWVPFTYSLQARFLAFAPESLSNIYYLVCLVVGVAGYLIFRFSNLEKHYFRHHPDHPRSKALKFMPTKSGSRLIISGWWGIARHINYFGDWVLGLAQCMATGYTHIIPYFFAFYFAGLLLHRERRDEAKCSAKYTDDWDRYCKLVPSRIIPGIY</sequence>
<dbReference type="EMBL" id="KB932203">
    <property type="protein sequence ID" value="KCV70959.1"/>
    <property type="molecule type" value="Genomic_DNA"/>
</dbReference>
<keyword evidence="22" id="KW-1185">Reference proteome</keyword>
<dbReference type="OrthoDB" id="10262235at2759"/>
<dbReference type="PANTHER" id="PTHR21257:SF52">
    <property type="entry name" value="DELTA(14)-STEROL REDUCTASE TM7SF2"/>
    <property type="match status" value="1"/>
</dbReference>
<feature type="transmembrane region" description="Helical" evidence="20">
    <location>
        <begin position="281"/>
        <end position="300"/>
    </location>
</feature>
<evidence type="ECO:0000256" key="7">
    <source>
        <dbReference type="ARBA" id="ARBA00022955"/>
    </source>
</evidence>